<feature type="signal peptide" evidence="2">
    <location>
        <begin position="1"/>
        <end position="20"/>
    </location>
</feature>
<proteinExistence type="predicted"/>
<evidence type="ECO:0000256" key="2">
    <source>
        <dbReference type="SAM" id="SignalP"/>
    </source>
</evidence>
<evidence type="ECO:0000313" key="4">
    <source>
        <dbReference type="Proteomes" id="UP000064967"/>
    </source>
</evidence>
<evidence type="ECO:0000256" key="1">
    <source>
        <dbReference type="SAM" id="MobiDB-lite"/>
    </source>
</evidence>
<dbReference type="STRING" id="1391654.AKJ09_10801"/>
<dbReference type="KEGG" id="llu:AKJ09_10801"/>
<dbReference type="AlphaFoldDB" id="A0A0K1QEI0"/>
<feature type="chain" id="PRO_5005467069" description="Lipoprotein" evidence="2">
    <location>
        <begin position="21"/>
        <end position="269"/>
    </location>
</feature>
<organism evidence="3 4">
    <name type="scientific">Labilithrix luteola</name>
    <dbReference type="NCBI Taxonomy" id="1391654"/>
    <lineage>
        <taxon>Bacteria</taxon>
        <taxon>Pseudomonadati</taxon>
        <taxon>Myxococcota</taxon>
        <taxon>Polyangia</taxon>
        <taxon>Polyangiales</taxon>
        <taxon>Labilitrichaceae</taxon>
        <taxon>Labilithrix</taxon>
    </lineage>
</organism>
<evidence type="ECO:0000313" key="3">
    <source>
        <dbReference type="EMBL" id="AKV04138.1"/>
    </source>
</evidence>
<keyword evidence="2" id="KW-0732">Signal</keyword>
<keyword evidence="4" id="KW-1185">Reference proteome</keyword>
<feature type="compositionally biased region" description="Low complexity" evidence="1">
    <location>
        <begin position="251"/>
        <end position="269"/>
    </location>
</feature>
<dbReference type="Proteomes" id="UP000064967">
    <property type="component" value="Chromosome"/>
</dbReference>
<dbReference type="RefSeq" id="WP_146654794.1">
    <property type="nucleotide sequence ID" value="NZ_CP012333.1"/>
</dbReference>
<feature type="region of interest" description="Disordered" evidence="1">
    <location>
        <begin position="243"/>
        <end position="269"/>
    </location>
</feature>
<sequence>MACRGAAAIALAGGALLCFACGGASPPPAPAPTTPATETMDGGVDASASAAAVDLEAEHKQFITSCGNSAVSSADYCECAWGETRKVFSDEELSENRTDARKLEQARAKISSSCASKLPEDAVKQGFFSGCVADKPEMQPYCDCSWNEYRKKFSATELASADVVSDERFLSTRADVVKACSAKMPEQVARDGFVKGCSANEPRAEAFCACAWKELRKTSSAAEIEAGTFDKRAAISKADKACGKLKPSMKPGTATPPAGAPGTSGAQSK</sequence>
<reference evidence="3 4" key="1">
    <citation type="submission" date="2015-08" db="EMBL/GenBank/DDBJ databases">
        <authorList>
            <person name="Babu N.S."/>
            <person name="Beckwith C.J."/>
            <person name="Beseler K.G."/>
            <person name="Brison A."/>
            <person name="Carone J.V."/>
            <person name="Caskin T.P."/>
            <person name="Diamond M."/>
            <person name="Durham M.E."/>
            <person name="Foxe J.M."/>
            <person name="Go M."/>
            <person name="Henderson B.A."/>
            <person name="Jones I.B."/>
            <person name="McGettigan J.A."/>
            <person name="Micheletti S.J."/>
            <person name="Nasrallah M.E."/>
            <person name="Ortiz D."/>
            <person name="Piller C.R."/>
            <person name="Privatt S.R."/>
            <person name="Schneider S.L."/>
            <person name="Sharp S."/>
            <person name="Smith T.C."/>
            <person name="Stanton J.D."/>
            <person name="Ullery H.E."/>
            <person name="Wilson R.J."/>
            <person name="Serrano M.G."/>
            <person name="Buck G."/>
            <person name="Lee V."/>
            <person name="Wang Y."/>
            <person name="Carvalho R."/>
            <person name="Voegtly L."/>
            <person name="Shi R."/>
            <person name="Duckworth R."/>
            <person name="Johnson A."/>
            <person name="Loviza R."/>
            <person name="Walstead R."/>
            <person name="Shah Z."/>
            <person name="Kiflezghi M."/>
            <person name="Wade K."/>
            <person name="Ball S.L."/>
            <person name="Bradley K.W."/>
            <person name="Asai D.J."/>
            <person name="Bowman C.A."/>
            <person name="Russell D.A."/>
            <person name="Pope W.H."/>
            <person name="Jacobs-Sera D."/>
            <person name="Hendrix R.W."/>
            <person name="Hatfull G.F."/>
        </authorList>
    </citation>
    <scope>NUCLEOTIDE SEQUENCE [LARGE SCALE GENOMIC DNA]</scope>
    <source>
        <strain evidence="3 4">DSM 27648</strain>
    </source>
</reference>
<dbReference type="EMBL" id="CP012333">
    <property type="protein sequence ID" value="AKV04138.1"/>
    <property type="molecule type" value="Genomic_DNA"/>
</dbReference>
<protein>
    <recommendedName>
        <fullName evidence="5">Lipoprotein</fullName>
    </recommendedName>
</protein>
<accession>A0A0K1QEI0</accession>
<gene>
    <name evidence="3" type="ORF">AKJ09_10801</name>
</gene>
<name>A0A0K1QEI0_9BACT</name>
<evidence type="ECO:0008006" key="5">
    <source>
        <dbReference type="Google" id="ProtNLM"/>
    </source>
</evidence>